<dbReference type="PANTHER" id="PTHR12015">
    <property type="entry name" value="SMALL INDUCIBLE CYTOKINE A"/>
    <property type="match status" value="1"/>
</dbReference>
<dbReference type="InterPro" id="IPR039809">
    <property type="entry name" value="Chemokine_b/g/d"/>
</dbReference>
<name>A0A4W5MTT5_9TELE</name>
<keyword evidence="4" id="KW-0964">Secreted</keyword>
<evidence type="ECO:0000256" key="2">
    <source>
        <dbReference type="ARBA" id="ARBA00010868"/>
    </source>
</evidence>
<keyword evidence="9" id="KW-1185">Reference proteome</keyword>
<dbReference type="CDD" id="cd00272">
    <property type="entry name" value="Chemokine_CC"/>
    <property type="match status" value="1"/>
</dbReference>
<dbReference type="Gene3D" id="2.40.50.40">
    <property type="match status" value="1"/>
</dbReference>
<feature type="signal peptide" evidence="6">
    <location>
        <begin position="1"/>
        <end position="24"/>
    </location>
</feature>
<protein>
    <recommendedName>
        <fullName evidence="7">Chemokine interleukin-8-like domain-containing protein</fullName>
    </recommendedName>
</protein>
<comment type="similarity">
    <text evidence="2">Belongs to the intercrine beta (chemokine CC) family.</text>
</comment>
<dbReference type="PANTHER" id="PTHR12015:SF183">
    <property type="entry name" value="C-C MOTIF CHEMOKINE 3"/>
    <property type="match status" value="1"/>
</dbReference>
<feature type="domain" description="Chemokine interleukin-8-like" evidence="7">
    <location>
        <begin position="31"/>
        <end position="94"/>
    </location>
</feature>
<evidence type="ECO:0000313" key="8">
    <source>
        <dbReference type="Ensembl" id="ENSHHUP00000041837.1"/>
    </source>
</evidence>
<accession>A0A4W5MTT5</accession>
<dbReference type="GeneTree" id="ENSGT01100000263482"/>
<reference evidence="8" key="2">
    <citation type="submission" date="2025-08" db="UniProtKB">
        <authorList>
            <consortium name="Ensembl"/>
        </authorList>
    </citation>
    <scope>IDENTIFICATION</scope>
</reference>
<evidence type="ECO:0000256" key="3">
    <source>
        <dbReference type="ARBA" id="ARBA00022514"/>
    </source>
</evidence>
<comment type="subcellular location">
    <subcellularLocation>
        <location evidence="1">Secreted</location>
    </subcellularLocation>
</comment>
<evidence type="ECO:0000259" key="7">
    <source>
        <dbReference type="SMART" id="SM00199"/>
    </source>
</evidence>
<keyword evidence="3" id="KW-0202">Cytokine</keyword>
<dbReference type="InterPro" id="IPR036048">
    <property type="entry name" value="Interleukin_8-like_sf"/>
</dbReference>
<evidence type="ECO:0000313" key="9">
    <source>
        <dbReference type="Proteomes" id="UP000314982"/>
    </source>
</evidence>
<dbReference type="Ensembl" id="ENSHHUT00000043434.1">
    <property type="protein sequence ID" value="ENSHHUP00000041837.1"/>
    <property type="gene ID" value="ENSHHUG00000025815.1"/>
</dbReference>
<dbReference type="GO" id="GO:0008009">
    <property type="term" value="F:chemokine activity"/>
    <property type="evidence" value="ECO:0007669"/>
    <property type="project" value="InterPro"/>
</dbReference>
<dbReference type="AlphaFoldDB" id="A0A4W5MTT5"/>
<keyword evidence="5 6" id="KW-0732">Signal</keyword>
<evidence type="ECO:0000256" key="4">
    <source>
        <dbReference type="ARBA" id="ARBA00022525"/>
    </source>
</evidence>
<organism evidence="8 9">
    <name type="scientific">Hucho hucho</name>
    <name type="common">huchen</name>
    <dbReference type="NCBI Taxonomy" id="62062"/>
    <lineage>
        <taxon>Eukaryota</taxon>
        <taxon>Metazoa</taxon>
        <taxon>Chordata</taxon>
        <taxon>Craniata</taxon>
        <taxon>Vertebrata</taxon>
        <taxon>Euteleostomi</taxon>
        <taxon>Actinopterygii</taxon>
        <taxon>Neopterygii</taxon>
        <taxon>Teleostei</taxon>
        <taxon>Protacanthopterygii</taxon>
        <taxon>Salmoniformes</taxon>
        <taxon>Salmonidae</taxon>
        <taxon>Salmoninae</taxon>
        <taxon>Hucho</taxon>
    </lineage>
</organism>
<feature type="chain" id="PRO_5021440931" description="Chemokine interleukin-8-like domain-containing protein" evidence="6">
    <location>
        <begin position="25"/>
        <end position="106"/>
    </location>
</feature>
<proteinExistence type="inferred from homology"/>
<evidence type="ECO:0000256" key="6">
    <source>
        <dbReference type="SAM" id="SignalP"/>
    </source>
</evidence>
<dbReference type="GO" id="GO:0006955">
    <property type="term" value="P:immune response"/>
    <property type="evidence" value="ECO:0007669"/>
    <property type="project" value="InterPro"/>
</dbReference>
<dbReference type="Proteomes" id="UP000314982">
    <property type="component" value="Unassembled WGS sequence"/>
</dbReference>
<evidence type="ECO:0000256" key="1">
    <source>
        <dbReference type="ARBA" id="ARBA00004613"/>
    </source>
</evidence>
<dbReference type="SUPFAM" id="SSF54117">
    <property type="entry name" value="Interleukin 8-like chemokines"/>
    <property type="match status" value="1"/>
</dbReference>
<reference evidence="9" key="1">
    <citation type="submission" date="2018-06" db="EMBL/GenBank/DDBJ databases">
        <title>Genome assembly of Danube salmon.</title>
        <authorList>
            <person name="Macqueen D.J."/>
            <person name="Gundappa M.K."/>
        </authorList>
    </citation>
    <scope>NUCLEOTIDE SEQUENCE [LARGE SCALE GENOMIC DNA]</scope>
</reference>
<dbReference type="Pfam" id="PF00048">
    <property type="entry name" value="IL8"/>
    <property type="match status" value="1"/>
</dbReference>
<dbReference type="SMART" id="SM00199">
    <property type="entry name" value="SCY"/>
    <property type="match status" value="1"/>
</dbReference>
<dbReference type="InterPro" id="IPR001811">
    <property type="entry name" value="Chemokine_IL8-like_dom"/>
</dbReference>
<dbReference type="STRING" id="62062.ENSHHUP00000041837"/>
<evidence type="ECO:0000256" key="5">
    <source>
        <dbReference type="ARBA" id="ARBA00022729"/>
    </source>
</evidence>
<reference evidence="8" key="3">
    <citation type="submission" date="2025-09" db="UniProtKB">
        <authorList>
            <consortium name="Ensembl"/>
        </authorList>
    </citation>
    <scope>IDENTIFICATION</scope>
</reference>
<dbReference type="GO" id="GO:0005615">
    <property type="term" value="C:extracellular space"/>
    <property type="evidence" value="ECO:0007669"/>
    <property type="project" value="UniProtKB-KW"/>
</dbReference>
<sequence length="106" mass="11722">MFTPRLAMLSALVLVLSAITFTEGLRMASGPKKCCFTFADRQIPRGRVVGYTKTSQQCSNPAILVAAVMFKTQAGRQVCARSSDRWVKDYINFLDSKKSGEQTPLL</sequence>
<dbReference type="FunFam" id="2.40.50.40:FF:000002">
    <property type="entry name" value="C-C motif chemokine"/>
    <property type="match status" value="1"/>
</dbReference>